<evidence type="ECO:0000256" key="1">
    <source>
        <dbReference type="ARBA" id="ARBA00004651"/>
    </source>
</evidence>
<evidence type="ECO:0000256" key="2">
    <source>
        <dbReference type="ARBA" id="ARBA00022475"/>
    </source>
</evidence>
<dbReference type="Proteomes" id="UP000007727">
    <property type="component" value="Chromosome"/>
</dbReference>
<dbReference type="GO" id="GO:0005886">
    <property type="term" value="C:plasma membrane"/>
    <property type="evidence" value="ECO:0007669"/>
    <property type="project" value="UniProtKB-SubCell"/>
</dbReference>
<proteinExistence type="predicted"/>
<feature type="transmembrane region" description="Helical" evidence="6">
    <location>
        <begin position="546"/>
        <end position="564"/>
    </location>
</feature>
<feature type="transmembrane region" description="Helical" evidence="6">
    <location>
        <begin position="426"/>
        <end position="447"/>
    </location>
</feature>
<feature type="transmembrane region" description="Helical" evidence="6">
    <location>
        <begin position="89"/>
        <end position="108"/>
    </location>
</feature>
<keyword evidence="9" id="KW-1185">Reference proteome</keyword>
<dbReference type="PANTHER" id="PTHR43478:SF1">
    <property type="entry name" value="NA+_H+ ANTIPORTER NHAC-LIKE C-TERMINAL DOMAIN-CONTAINING PROTEIN"/>
    <property type="match status" value="1"/>
</dbReference>
<name>B9KCK4_CAMLR</name>
<protein>
    <submittedName>
        <fullName evidence="8">Na+/H+ antiporter</fullName>
    </submittedName>
</protein>
<feature type="transmembrane region" description="Helical" evidence="6">
    <location>
        <begin position="389"/>
        <end position="406"/>
    </location>
</feature>
<accession>B9KCK4</accession>
<dbReference type="eggNOG" id="COG1757">
    <property type="taxonomic scope" value="Bacteria"/>
</dbReference>
<feature type="domain" description="Na+/H+ antiporter NhaC-like C-terminal" evidence="7">
    <location>
        <begin position="216"/>
        <end position="534"/>
    </location>
</feature>
<feature type="transmembrane region" description="Helical" evidence="6">
    <location>
        <begin position="524"/>
        <end position="540"/>
    </location>
</feature>
<sequence>MKIFYLLLTPLLLFADAQANAELFGVWTLLPPVIAIILAFITKDVVLSLFIGALSGTFMLGLIENNIYHAIIASFTGFISKVVNSMASSGNAGILLQVLTIGGVVALITKTGGTKAVALWLSTKAKQAKSSQFATWCMGIFIFFDDYANSLIVGPIMRPVTDKFKVSREKLAFIMDATAAPITGLAIISTWIGLEISLIRSGYDLIDDATFAHLGIIKEEINAFEIFVQTLPYRFYNLFMLIFVLLTIYTGREFGPMLKAELRARAGKFSHGHEQIDNVEDKVLEPKEHIKLQASNAIIPLAVLIIFSFIGFYFSGYNALEDANIKMQIDAAPFSLFAFRETFGAADASIVLFQAALLATIIAIILGMYRKIFTLKEAIATWTHGWRTMIMTVIILLCAWSLASVIKDLGTSKYLIDLFSDKTPIYLLPTAIFIFASIISFSTGTSYGTMGILMPLAIPLAMAVGVHNDLNGIELHQYMIINISGVLTGAIFGDHCSPISDTTILSSMGSKCDLLAHVSTQMPYALSVCAISILCGYLPVALGLNVWLGLVFGIIAMIALLFVVGKKVDA</sequence>
<evidence type="ECO:0000256" key="3">
    <source>
        <dbReference type="ARBA" id="ARBA00022692"/>
    </source>
</evidence>
<dbReference type="KEGG" id="cla:CLA_0970"/>
<feature type="transmembrane region" description="Helical" evidence="6">
    <location>
        <begin position="233"/>
        <end position="251"/>
    </location>
</feature>
<feature type="transmembrane region" description="Helical" evidence="6">
    <location>
        <begin position="171"/>
        <end position="194"/>
    </location>
</feature>
<gene>
    <name evidence="8" type="primary">nhaC</name>
    <name evidence="8" type="ordered locus">Cla_0970</name>
</gene>
<evidence type="ECO:0000259" key="7">
    <source>
        <dbReference type="Pfam" id="PF03553"/>
    </source>
</evidence>
<comment type="subcellular location">
    <subcellularLocation>
        <location evidence="1">Cell membrane</location>
        <topology evidence="1">Multi-pass membrane protein</topology>
    </subcellularLocation>
</comment>
<dbReference type="Pfam" id="PF03553">
    <property type="entry name" value="Na_H_antiporter"/>
    <property type="match status" value="1"/>
</dbReference>
<dbReference type="PATRIC" id="fig|306263.5.peg.954"/>
<keyword evidence="3 6" id="KW-0812">Transmembrane</keyword>
<reference evidence="8 9" key="1">
    <citation type="journal article" date="2008" name="Foodborne Pathog. Dis.">
        <title>The complete genome sequence and analysis of the human pathogen Campylobacter lari.</title>
        <authorList>
            <person name="Miller W.G."/>
            <person name="Wang G."/>
            <person name="Binnewies T.T."/>
            <person name="Parker C.T."/>
        </authorList>
    </citation>
    <scope>NUCLEOTIDE SEQUENCE [LARGE SCALE GENOMIC DNA]</scope>
    <source>
        <strain evidence="9">RM2100 / D67 / ATCC BAA-1060</strain>
    </source>
</reference>
<organism evidence="8 9">
    <name type="scientific">Campylobacter lari (strain RM2100 / D67 / ATCC BAA-1060)</name>
    <dbReference type="NCBI Taxonomy" id="306263"/>
    <lineage>
        <taxon>Bacteria</taxon>
        <taxon>Pseudomonadati</taxon>
        <taxon>Campylobacterota</taxon>
        <taxon>Epsilonproteobacteria</taxon>
        <taxon>Campylobacterales</taxon>
        <taxon>Campylobacteraceae</taxon>
        <taxon>Campylobacter</taxon>
    </lineage>
</organism>
<feature type="transmembrane region" description="Helical" evidence="6">
    <location>
        <begin position="297"/>
        <end position="314"/>
    </location>
</feature>
<keyword evidence="4 6" id="KW-1133">Transmembrane helix</keyword>
<dbReference type="HOGENOM" id="CLU_018751_0_1_7"/>
<keyword evidence="5 6" id="KW-0472">Membrane</keyword>
<evidence type="ECO:0000256" key="5">
    <source>
        <dbReference type="ARBA" id="ARBA00023136"/>
    </source>
</evidence>
<dbReference type="PANTHER" id="PTHR43478">
    <property type="entry name" value="NA+/H+ ANTIPORTER-RELATED"/>
    <property type="match status" value="1"/>
</dbReference>
<dbReference type="RefSeq" id="WP_012661676.1">
    <property type="nucleotide sequence ID" value="NC_012039.1"/>
</dbReference>
<evidence type="ECO:0000313" key="9">
    <source>
        <dbReference type="Proteomes" id="UP000007727"/>
    </source>
</evidence>
<feature type="transmembrane region" description="Helical" evidence="6">
    <location>
        <begin position="350"/>
        <end position="369"/>
    </location>
</feature>
<evidence type="ECO:0000256" key="6">
    <source>
        <dbReference type="SAM" id="Phobius"/>
    </source>
</evidence>
<dbReference type="InterPro" id="IPR018461">
    <property type="entry name" value="Na/H_Antiport_NhaC-like_C"/>
</dbReference>
<dbReference type="EMBL" id="CP000932">
    <property type="protein sequence ID" value="ACM64293.1"/>
    <property type="molecule type" value="Genomic_DNA"/>
</dbReference>
<feature type="transmembrane region" description="Helical" evidence="6">
    <location>
        <begin position="29"/>
        <end position="54"/>
    </location>
</feature>
<keyword evidence="2" id="KW-1003">Cell membrane</keyword>
<dbReference type="STRING" id="306263.Cla_0970"/>
<dbReference type="AlphaFoldDB" id="B9KCK4"/>
<evidence type="ECO:0000313" key="8">
    <source>
        <dbReference type="EMBL" id="ACM64293.1"/>
    </source>
</evidence>
<evidence type="ECO:0000256" key="4">
    <source>
        <dbReference type="ARBA" id="ARBA00022989"/>
    </source>
</evidence>